<evidence type="ECO:0000313" key="3">
    <source>
        <dbReference type="EMBL" id="GAA3704956.1"/>
    </source>
</evidence>
<dbReference type="PANTHER" id="PTHR33055:SF15">
    <property type="entry name" value="TRANSPOSASE-RELATED"/>
    <property type="match status" value="1"/>
</dbReference>
<sequence>MPQILRLAEELAAAGVELAVIESTSDYWRPFFYVLSETIPVMLVKASDVKGMPGRKSDVSDAEWLADLAAHGLVRPSFVPPEPQRQLRDLTRARVGLFAERTRELQRLEKGLEDACIKLSAVVSDINGVSARLMLTALINAERDPQTLAELARGRMRSKIEQLTEALTGRFNDHHRFMVQFRLTRIDQIDVDIATIDARIDELVEAQEWVVARELLVSVPGLGKHGAEDLLAEIGADMSVFPTPQALAAWVGVAPGSHESAGHRHPVAVRPGNRYAKRALGIAAKSAARMRSGFLAARFKRLCARRGYNKALVAIQHSMITSIWHQLSTGRPYRDLGGDYYHRHAPQQALRRKIKELEAAGYRVEAIAG</sequence>
<gene>
    <name evidence="3" type="ORF">GCM10022204_23010</name>
</gene>
<keyword evidence="4" id="KW-1185">Reference proteome</keyword>
<dbReference type="NCBIfam" id="NF033542">
    <property type="entry name" value="transpos_IS110"/>
    <property type="match status" value="1"/>
</dbReference>
<dbReference type="EMBL" id="BAAAYX010000007">
    <property type="protein sequence ID" value="GAA3704956.1"/>
    <property type="molecule type" value="Genomic_DNA"/>
</dbReference>
<dbReference type="Proteomes" id="UP001500051">
    <property type="component" value="Unassembled WGS sequence"/>
</dbReference>
<name>A0ABP7DIP0_9ACTN</name>
<protein>
    <submittedName>
        <fullName evidence="3">IS110 family transposase</fullName>
    </submittedName>
</protein>
<dbReference type="Pfam" id="PF02371">
    <property type="entry name" value="Transposase_20"/>
    <property type="match status" value="1"/>
</dbReference>
<proteinExistence type="predicted"/>
<evidence type="ECO:0000313" key="4">
    <source>
        <dbReference type="Proteomes" id="UP001500051"/>
    </source>
</evidence>
<evidence type="ECO:0000259" key="2">
    <source>
        <dbReference type="Pfam" id="PF02371"/>
    </source>
</evidence>
<dbReference type="InterPro" id="IPR003346">
    <property type="entry name" value="Transposase_20"/>
</dbReference>
<comment type="caution">
    <text evidence="3">The sequence shown here is derived from an EMBL/GenBank/DDBJ whole genome shotgun (WGS) entry which is preliminary data.</text>
</comment>
<dbReference type="Pfam" id="PF01548">
    <property type="entry name" value="DEDD_Tnp_IS110"/>
    <property type="match status" value="1"/>
</dbReference>
<feature type="domain" description="Transposase IS110-like N-terminal" evidence="1">
    <location>
        <begin position="4"/>
        <end position="115"/>
    </location>
</feature>
<feature type="domain" description="Transposase IS116/IS110/IS902 C-terminal" evidence="2">
    <location>
        <begin position="214"/>
        <end position="292"/>
    </location>
</feature>
<evidence type="ECO:0000259" key="1">
    <source>
        <dbReference type="Pfam" id="PF01548"/>
    </source>
</evidence>
<dbReference type="InterPro" id="IPR002525">
    <property type="entry name" value="Transp_IS110-like_N"/>
</dbReference>
<dbReference type="InterPro" id="IPR047650">
    <property type="entry name" value="Transpos_IS110"/>
</dbReference>
<reference evidence="4" key="1">
    <citation type="journal article" date="2019" name="Int. J. Syst. Evol. Microbiol.">
        <title>The Global Catalogue of Microorganisms (GCM) 10K type strain sequencing project: providing services to taxonomists for standard genome sequencing and annotation.</title>
        <authorList>
            <consortium name="The Broad Institute Genomics Platform"/>
            <consortium name="The Broad Institute Genome Sequencing Center for Infectious Disease"/>
            <person name="Wu L."/>
            <person name="Ma J."/>
        </authorList>
    </citation>
    <scope>NUCLEOTIDE SEQUENCE [LARGE SCALE GENOMIC DNA]</scope>
    <source>
        <strain evidence="4">JCM 16548</strain>
    </source>
</reference>
<organism evidence="3 4">
    <name type="scientific">Microlunatus aurantiacus</name>
    <dbReference type="NCBI Taxonomy" id="446786"/>
    <lineage>
        <taxon>Bacteria</taxon>
        <taxon>Bacillati</taxon>
        <taxon>Actinomycetota</taxon>
        <taxon>Actinomycetes</taxon>
        <taxon>Propionibacteriales</taxon>
        <taxon>Propionibacteriaceae</taxon>
        <taxon>Microlunatus</taxon>
    </lineage>
</organism>
<dbReference type="PANTHER" id="PTHR33055">
    <property type="entry name" value="TRANSPOSASE FOR INSERTION SEQUENCE ELEMENT IS1111A"/>
    <property type="match status" value="1"/>
</dbReference>
<accession>A0ABP7DIP0</accession>